<dbReference type="HOGENOM" id="CLU_341276_0_0_6"/>
<dbReference type="eggNOG" id="ENOG5033SBM">
    <property type="taxonomic scope" value="Bacteria"/>
</dbReference>
<name>B8CRC7_SHEPW</name>
<keyword evidence="3" id="KW-1185">Reference proteome</keyword>
<dbReference type="EMBL" id="CP000472">
    <property type="protein sequence ID" value="ACJ29935.1"/>
    <property type="molecule type" value="Genomic_DNA"/>
</dbReference>
<evidence type="ECO:0000313" key="2">
    <source>
        <dbReference type="EMBL" id="ACJ29935.1"/>
    </source>
</evidence>
<dbReference type="SUPFAM" id="SSF56731">
    <property type="entry name" value="DNA primase core"/>
    <property type="match status" value="1"/>
</dbReference>
<dbReference type="Gene3D" id="3.40.1360.10">
    <property type="match status" value="1"/>
</dbReference>
<dbReference type="RefSeq" id="WP_020913286.1">
    <property type="nucleotide sequence ID" value="NC_011566.1"/>
</dbReference>
<dbReference type="CDD" id="cd01029">
    <property type="entry name" value="TOPRIM_primases"/>
    <property type="match status" value="1"/>
</dbReference>
<gene>
    <name evidence="2" type="ordered locus">swp_3229</name>
</gene>
<protein>
    <recommendedName>
        <fullName evidence="1">Toprim domain-containing protein</fullName>
    </recommendedName>
</protein>
<reference evidence="2 3" key="1">
    <citation type="journal article" date="2008" name="PLoS ONE">
        <title>Environmental adaptation: genomic analysis of the piezotolerant and psychrotolerant deep-sea iron reducing bacterium Shewanella piezotolerans WP3.</title>
        <authorList>
            <person name="Wang F."/>
            <person name="Wang J."/>
            <person name="Jian H."/>
            <person name="Zhang B."/>
            <person name="Li S."/>
            <person name="Wang F."/>
            <person name="Zeng X."/>
            <person name="Gao L."/>
            <person name="Bartlett D.H."/>
            <person name="Yu J."/>
            <person name="Hu S."/>
            <person name="Xiao X."/>
        </authorList>
    </citation>
    <scope>NUCLEOTIDE SEQUENCE [LARGE SCALE GENOMIC DNA]</scope>
    <source>
        <strain evidence="3">WP3 / JCM 13877</strain>
    </source>
</reference>
<dbReference type="InterPro" id="IPR006171">
    <property type="entry name" value="TOPRIM_dom"/>
</dbReference>
<dbReference type="Proteomes" id="UP000000753">
    <property type="component" value="Chromosome"/>
</dbReference>
<proteinExistence type="predicted"/>
<dbReference type="OrthoDB" id="784829at2"/>
<evidence type="ECO:0000313" key="3">
    <source>
        <dbReference type="Proteomes" id="UP000000753"/>
    </source>
</evidence>
<dbReference type="AlphaFoldDB" id="B8CRC7"/>
<organism evidence="2 3">
    <name type="scientific">Shewanella piezotolerans (strain WP3 / JCM 13877)</name>
    <dbReference type="NCBI Taxonomy" id="225849"/>
    <lineage>
        <taxon>Bacteria</taxon>
        <taxon>Pseudomonadati</taxon>
        <taxon>Pseudomonadota</taxon>
        <taxon>Gammaproteobacteria</taxon>
        <taxon>Alteromonadales</taxon>
        <taxon>Shewanellaceae</taxon>
        <taxon>Shewanella</taxon>
    </lineage>
</organism>
<dbReference type="KEGG" id="swp:swp_3229"/>
<feature type="domain" description="Toprim" evidence="1">
    <location>
        <begin position="208"/>
        <end position="284"/>
    </location>
</feature>
<evidence type="ECO:0000259" key="1">
    <source>
        <dbReference type="Pfam" id="PF13362"/>
    </source>
</evidence>
<dbReference type="Pfam" id="PF13362">
    <property type="entry name" value="Toprim_3"/>
    <property type="match status" value="1"/>
</dbReference>
<accession>B8CRC7</accession>
<dbReference type="InterPro" id="IPR034154">
    <property type="entry name" value="TOPRIM_DnaG/twinkle"/>
</dbReference>
<sequence length="831" mass="93265">MNLEEILDNDKFVTDLDNAFCDLSLEAVEPEDLDDGLKLTSDKGEFNRGVIKLDEHRVTIIKSGAESRMLYFDEYHPSYSSVEELDIRRVEIAQRRAGAVERREVDALKKVELFESVQTAYESGSKIEHRYLARKGICPADVRIDYRVATFKLYGLTTEWLLYRINDNAYQAIMPFKPVNGSDKRYVTRHADALEEAYAVIGEGEPKFIVEGFADAISANMATGSAVAIASSSGNVVKFAKDHPSLILLADNDDAGRKSAKESGLRAIYCKPHKDVDDYRRHEGLDALAVHIEQELSPIICDSQVHITVVSGNPGSGKSYQECESVLLDNGLTVYAVHNIAAMSQQEGSRVKELEAIAEDKGLDMPDVRRVYSDNEGTVRNQFNEIMKEYDGGHCVIFITHKALEMIDFTDAKGRLIIDEAPIPYEASTVSMTGADISNVRRYLNYVESVSHGRSIIKIEGLNQTGQNFVAERGNRTSYATKALWTDLNVIDKSGSTVCFWLLPDDNSFSDLALCVEYKVTKCRVLDANVFRPFEEVRLLSDDAENSLFVKVLANTQGVTYDLEQLSTRYDVVGKVKKIIGITRGKLSKYKLDIRPNLSNLIARELANEVNMDNALWLLNNANREAGDAVAYLEEKGYEVAHYNPMTHGRNDLTEFETVIMCYSLKPGPEELAILTALGLGMADITRWREHNVHMQNMFRCSLRVGREATWVLPDSDSVDYALERMKDLTGEDLSEKVVYLDNPELIIELASKPAGREKLDGESLSGAERTKASKWRETMPYLNEVAKDIGGIKPLLEVGRKQAQSFYDVYTYSPEFKSEEYLNIQPFSAV</sequence>